<dbReference type="RefSeq" id="XP_003079799.2">
    <property type="nucleotide sequence ID" value="XM_003079751.2"/>
</dbReference>
<feature type="transmembrane region" description="Helical" evidence="1">
    <location>
        <begin position="36"/>
        <end position="56"/>
    </location>
</feature>
<keyword evidence="1" id="KW-1133">Transmembrane helix</keyword>
<organism evidence="2 3">
    <name type="scientific">Ostreococcus tauri</name>
    <name type="common">Marine green alga</name>
    <dbReference type="NCBI Taxonomy" id="70448"/>
    <lineage>
        <taxon>Eukaryota</taxon>
        <taxon>Viridiplantae</taxon>
        <taxon>Chlorophyta</taxon>
        <taxon>Mamiellophyceae</taxon>
        <taxon>Mamiellales</taxon>
        <taxon>Bathycoccaceae</taxon>
        <taxon>Ostreococcus</taxon>
    </lineage>
</organism>
<keyword evidence="1" id="KW-0472">Membrane</keyword>
<protein>
    <submittedName>
        <fullName evidence="2">Unnamed product</fullName>
    </submittedName>
</protein>
<reference evidence="2 3" key="2">
    <citation type="journal article" date="2014" name="BMC Genomics">
        <title>An improved genome of the model marine alga Ostreococcus tauri unfolds by assessing Illumina de novo assemblies.</title>
        <authorList>
            <person name="Blanc-Mathieu R."/>
            <person name="Verhelst B."/>
            <person name="Derelle E."/>
            <person name="Rombauts S."/>
            <person name="Bouget F.Y."/>
            <person name="Carre I."/>
            <person name="Chateau A."/>
            <person name="Eyre-Walker A."/>
            <person name="Grimsley N."/>
            <person name="Moreau H."/>
            <person name="Piegu B."/>
            <person name="Rivals E."/>
            <person name="Schackwitz W."/>
            <person name="Van de Peer Y."/>
            <person name="Piganeau G."/>
        </authorList>
    </citation>
    <scope>NUCLEOTIDE SEQUENCE [LARGE SCALE GENOMIC DNA]</scope>
    <source>
        <strain evidence="3">OTTH 0595 / CCAP 157/2 / RCC745</strain>
    </source>
</reference>
<gene>
    <name evidence="2" type="ORF">OT_ostta06g01680</name>
</gene>
<comment type="caution">
    <text evidence="2">The sequence shown here is derived from an EMBL/GenBank/DDBJ whole genome shotgun (WGS) entry which is preliminary data.</text>
</comment>
<reference evidence="3" key="1">
    <citation type="journal article" date="2006" name="Proc. Natl. Acad. Sci. U.S.A.">
        <title>Genome analysis of the smallest free-living eukaryote Ostreococcus tauri unveils many unique features.</title>
        <authorList>
            <person name="Derelle E."/>
            <person name="Ferraz C."/>
            <person name="Rombauts S."/>
            <person name="Rouze P."/>
            <person name="Worden A.Z."/>
            <person name="Robbens S."/>
            <person name="Partensky F."/>
            <person name="Degroeve S."/>
            <person name="Echeynie S."/>
            <person name="Cooke R."/>
            <person name="Saeys Y."/>
            <person name="Wuyts J."/>
            <person name="Jabbari K."/>
            <person name="Bowler C."/>
            <person name="Panaud O."/>
            <person name="Piegu B."/>
            <person name="Ball S.G."/>
            <person name="Ral J.-P."/>
            <person name="Bouget F.-Y."/>
            <person name="Piganeau G."/>
            <person name="De Baets B."/>
            <person name="Picard A."/>
            <person name="Delseny M."/>
            <person name="Demaille J."/>
            <person name="Van de Peer Y."/>
            <person name="Moreau H."/>
        </authorList>
    </citation>
    <scope>NUCLEOTIDE SEQUENCE [LARGE SCALE GENOMIC DNA]</scope>
    <source>
        <strain evidence="3">OTTH 0595 / CCAP 157/2 / RCC745</strain>
    </source>
</reference>
<dbReference type="EMBL" id="CAID01000006">
    <property type="protein sequence ID" value="CEF98310.1"/>
    <property type="molecule type" value="Genomic_DNA"/>
</dbReference>
<evidence type="ECO:0000313" key="3">
    <source>
        <dbReference type="Proteomes" id="UP000009170"/>
    </source>
</evidence>
<dbReference type="InParanoid" id="A0A090M250"/>
<name>A0A090M250_OSTTA</name>
<evidence type="ECO:0000256" key="1">
    <source>
        <dbReference type="SAM" id="Phobius"/>
    </source>
</evidence>
<proteinExistence type="predicted"/>
<keyword evidence="3" id="KW-1185">Reference proteome</keyword>
<dbReference type="Proteomes" id="UP000009170">
    <property type="component" value="Unassembled WGS sequence"/>
</dbReference>
<dbReference type="KEGG" id="ota:OT_ostta06g01680"/>
<dbReference type="GeneID" id="9833362"/>
<dbReference type="AlphaFoldDB" id="A0A090M250"/>
<keyword evidence="1" id="KW-0812">Transmembrane</keyword>
<sequence>MATSTMTEAAERETLLRARGDDAAEVSERSETRREFVRVALVLVSCALVLGVVSAFTGVNAGANAGAKAVNQRLGAAPVKSFAWLIQGKDAPGEYQRWASDARDVFELAYMADDSIEKGDPFRFHVPGTNWATGRNALMERAVRHGLEREDGSDGYEYYVFIDDDLPAMMKPNATEYMAAFERELMNKRPMVAYTPSSKGWATGRARGDPRGRHGHDIVGPNFYDPNLQAFHTSTLGLLLPIDASRDSPCVGFSSMTTHLMSFAFFSHGIVGFQSRDILLNPHEEHAHGGDEPHATKYRADKTCGAVVSINNAHPTTQPAKYLAKALIGPQSRPALHEATRATGGKTPIRFMPKCAERVPVHRHRANPKWINANIDSKHPMHSLLLGFMEKFPSLFPDDADFYVDKPWC</sequence>
<accession>A0A090M250</accession>
<evidence type="ECO:0000313" key="2">
    <source>
        <dbReference type="EMBL" id="CEF98310.1"/>
    </source>
</evidence>